<dbReference type="EMBL" id="CADCUW010000597">
    <property type="protein sequence ID" value="CAA9451057.1"/>
    <property type="molecule type" value="Genomic_DNA"/>
</dbReference>
<gene>
    <name evidence="1" type="ORF">AVDCRST_MAG01-01-4590</name>
</gene>
<organism evidence="1">
    <name type="scientific">uncultured Rubrobacteraceae bacterium</name>
    <dbReference type="NCBI Taxonomy" id="349277"/>
    <lineage>
        <taxon>Bacteria</taxon>
        <taxon>Bacillati</taxon>
        <taxon>Actinomycetota</taxon>
        <taxon>Rubrobacteria</taxon>
        <taxon>Rubrobacterales</taxon>
        <taxon>Rubrobacteraceae</taxon>
        <taxon>environmental samples</taxon>
    </lineage>
</organism>
<feature type="non-terminal residue" evidence="1">
    <location>
        <position position="1"/>
    </location>
</feature>
<accession>A0A6J4QVY2</accession>
<dbReference type="AlphaFoldDB" id="A0A6J4QVY2"/>
<protein>
    <submittedName>
        <fullName evidence="1">Uncharacterized protein</fullName>
    </submittedName>
</protein>
<name>A0A6J4QVY2_9ACTN</name>
<reference evidence="1" key="1">
    <citation type="submission" date="2020-02" db="EMBL/GenBank/DDBJ databases">
        <authorList>
            <person name="Meier V. D."/>
        </authorList>
    </citation>
    <scope>NUCLEOTIDE SEQUENCE</scope>
    <source>
        <strain evidence="1">AVDCRST_MAG01</strain>
    </source>
</reference>
<proteinExistence type="predicted"/>
<evidence type="ECO:0000313" key="1">
    <source>
        <dbReference type="EMBL" id="CAA9451057.1"/>
    </source>
</evidence>
<sequence length="37" mass="3946">STRTATAWPAKSFRERFQALGLEYLVCAGDGARASSA</sequence>